<sequence>EHLRLAGSPKAQFVPFVPNDPLSAAEHPQHFHFSRKSSDEHNFFQPSEANGILSAAVVSQHKLSLDSPQGAIEDPRKDSMSSNERAVTDLDLPHLNSKTKASSSQNSPVGIPAVKRFSALSTSNSSPGSEGLPGGSSTSYLSPASSSSVAKDSRTEDEEERLLGSANKAHSSAHSKVHLQQRVSSTQVDRAKNAPGIACKADYSEQNKASTATTSAKTERVASNSQLNVSSSPTVESPLIQSMNAMIVTNGTQNVTETYNNHALREPLRPLTIPISSNGARTGEKATSPSLSSRQTTVSPLRVNPRSVINTLSSPGWSDLSGSRMVAGTTIQEEEIESDDHVPSALLAKGRNSTNGGGASDRQKNTLIIPSNLTAGLAPSLAAAVAQVSGETGTSAAELVAGLAEVRRRPADARDRLRRLGQEPVNRFLPGSRDSNSDSGHVGGRMSNRLSLPANINLPPHLWRRATQFLEEPMSRRERRCSLSEIGFGKLESYAKLDMLGQGTYATVYKGRSLLTETLVALKEIRLEHEEGAPCTAIREVSLLRNLQHANIVTLHDIIHTEKSLTLVFEYVDRDLKQYLHDCHGIMHPDNVQLFLYQLLRGLDFCHRRRILHRDLKPQNLLINDRGDLKLADFGLARAKSIPIKTYSNEVVTLWYRPPDILLGSTEYSTHIDMWGVGCIFYEMATGWPLFPGSTVEEELTLIFKRLGTPTEETWPGVTDHPQYSKALKYGPYPGESGGLLHSAPRLSRRAHTLLASLLVFPGTRRISAADALKHVYFVESSRLPVQALSELPHSSSVFEVPGVRLACDPGRNAGPLIPGRLSSGNHHDMATSMNGYNGHGKTRYTQSKTKPMATNTYQPIVINTQRSIYDNEIGPNEKPSGVVGQPCISNINGNHNGTQNGHHYYPKCQLPAQIPAAPAPVPPPPPPHQTGITTSFHVQPTSFSLYQLNHNGRRPLSAAFEPTYLVPHSKPGGLVSSQLAILDPPNPLAYVNMKPRIHPQSINHPTNYSLAASLSLGKTSNGKYEDRRRSLFS</sequence>
<dbReference type="EMBL" id="SUNJ01009719">
    <property type="protein sequence ID" value="TPP60198.1"/>
    <property type="molecule type" value="Genomic_DNA"/>
</dbReference>
<dbReference type="PROSITE" id="PS00108">
    <property type="entry name" value="PROTEIN_KINASE_ST"/>
    <property type="match status" value="1"/>
</dbReference>
<evidence type="ECO:0000256" key="8">
    <source>
        <dbReference type="ARBA" id="ARBA00047811"/>
    </source>
</evidence>
<keyword evidence="6 13" id="KW-0418">Kinase</keyword>
<evidence type="ECO:0000256" key="6">
    <source>
        <dbReference type="ARBA" id="ARBA00022777"/>
    </source>
</evidence>
<feature type="compositionally biased region" description="Polar residues" evidence="11">
    <location>
        <begin position="274"/>
        <end position="299"/>
    </location>
</feature>
<keyword evidence="7 10" id="KW-0067">ATP-binding</keyword>
<dbReference type="PROSITE" id="PS50011">
    <property type="entry name" value="PROTEIN_KINASE_DOM"/>
    <property type="match status" value="1"/>
</dbReference>
<accession>A0A504YQN7</accession>
<comment type="caution">
    <text evidence="13">The sequence shown here is derived from an EMBL/GenBank/DDBJ whole genome shotgun (WGS) entry which is preliminary data.</text>
</comment>
<gene>
    <name evidence="13" type="ORF">FGIG_03647</name>
</gene>
<dbReference type="Proteomes" id="UP000316759">
    <property type="component" value="Unassembled WGS sequence"/>
</dbReference>
<dbReference type="FunFam" id="1.10.510.10:FF:000611">
    <property type="entry name" value="CMGC family protein kinase"/>
    <property type="match status" value="1"/>
</dbReference>
<dbReference type="Gene3D" id="1.10.510.10">
    <property type="entry name" value="Transferase(Phosphotransferase) domain 1"/>
    <property type="match status" value="1"/>
</dbReference>
<dbReference type="PANTHER" id="PTHR24056">
    <property type="entry name" value="CELL DIVISION PROTEIN KINASE"/>
    <property type="match status" value="1"/>
</dbReference>
<comment type="catalytic activity">
    <reaction evidence="8">
        <text>L-threonyl-[protein] + ATP = O-phospho-L-threonyl-[protein] + ADP + H(+)</text>
        <dbReference type="Rhea" id="RHEA:46608"/>
        <dbReference type="Rhea" id="RHEA-COMP:11060"/>
        <dbReference type="Rhea" id="RHEA-COMP:11605"/>
        <dbReference type="ChEBI" id="CHEBI:15378"/>
        <dbReference type="ChEBI" id="CHEBI:30013"/>
        <dbReference type="ChEBI" id="CHEBI:30616"/>
        <dbReference type="ChEBI" id="CHEBI:61977"/>
        <dbReference type="ChEBI" id="CHEBI:456216"/>
        <dbReference type="EC" id="2.7.11.22"/>
    </reaction>
</comment>
<dbReference type="InterPro" id="IPR008271">
    <property type="entry name" value="Ser/Thr_kinase_AS"/>
</dbReference>
<evidence type="ECO:0000256" key="3">
    <source>
        <dbReference type="ARBA" id="ARBA00022527"/>
    </source>
</evidence>
<dbReference type="SMART" id="SM00220">
    <property type="entry name" value="S_TKc"/>
    <property type="match status" value="1"/>
</dbReference>
<dbReference type="OrthoDB" id="1732493at2759"/>
<dbReference type="InterPro" id="IPR000719">
    <property type="entry name" value="Prot_kinase_dom"/>
</dbReference>
<dbReference type="GO" id="GO:0005737">
    <property type="term" value="C:cytoplasm"/>
    <property type="evidence" value="ECO:0007669"/>
    <property type="project" value="TreeGrafter"/>
</dbReference>
<evidence type="ECO:0000256" key="4">
    <source>
        <dbReference type="ARBA" id="ARBA00022679"/>
    </source>
</evidence>
<dbReference type="GO" id="GO:0004693">
    <property type="term" value="F:cyclin-dependent protein serine/threonine kinase activity"/>
    <property type="evidence" value="ECO:0007669"/>
    <property type="project" value="UniProtKB-EC"/>
</dbReference>
<dbReference type="InterPro" id="IPR017441">
    <property type="entry name" value="Protein_kinase_ATP_BS"/>
</dbReference>
<organism evidence="13 14">
    <name type="scientific">Fasciola gigantica</name>
    <name type="common">Giant liver fluke</name>
    <dbReference type="NCBI Taxonomy" id="46835"/>
    <lineage>
        <taxon>Eukaryota</taxon>
        <taxon>Metazoa</taxon>
        <taxon>Spiralia</taxon>
        <taxon>Lophotrochozoa</taxon>
        <taxon>Platyhelminthes</taxon>
        <taxon>Trematoda</taxon>
        <taxon>Digenea</taxon>
        <taxon>Plagiorchiida</taxon>
        <taxon>Echinostomata</taxon>
        <taxon>Echinostomatoidea</taxon>
        <taxon>Fasciolidae</taxon>
        <taxon>Fasciola</taxon>
    </lineage>
</organism>
<dbReference type="PROSITE" id="PS00107">
    <property type="entry name" value="PROTEIN_KINASE_ATP"/>
    <property type="match status" value="1"/>
</dbReference>
<dbReference type="SUPFAM" id="SSF56112">
    <property type="entry name" value="Protein kinase-like (PK-like)"/>
    <property type="match status" value="1"/>
</dbReference>
<feature type="non-terminal residue" evidence="13">
    <location>
        <position position="1"/>
    </location>
</feature>
<evidence type="ECO:0000256" key="9">
    <source>
        <dbReference type="ARBA" id="ARBA00048367"/>
    </source>
</evidence>
<comment type="similarity">
    <text evidence="1">Belongs to the protein kinase superfamily. CMGC Ser/Thr protein kinase family. CDC2/CDKX subfamily.</text>
</comment>
<keyword evidence="3" id="KW-0723">Serine/threonine-protein kinase</keyword>
<evidence type="ECO:0000256" key="7">
    <source>
        <dbReference type="ARBA" id="ARBA00022840"/>
    </source>
</evidence>
<feature type="compositionally biased region" description="Low complexity" evidence="11">
    <location>
        <begin position="123"/>
        <end position="150"/>
    </location>
</feature>
<dbReference type="FunFam" id="3.30.200.20:FF:000007">
    <property type="entry name" value="Cyclin-dependent kinase 14, putative"/>
    <property type="match status" value="1"/>
</dbReference>
<dbReference type="Pfam" id="PF00069">
    <property type="entry name" value="Pkinase"/>
    <property type="match status" value="1"/>
</dbReference>
<evidence type="ECO:0000259" key="12">
    <source>
        <dbReference type="PROSITE" id="PS50011"/>
    </source>
</evidence>
<dbReference type="Gene3D" id="3.30.200.20">
    <property type="entry name" value="Phosphorylase Kinase, domain 1"/>
    <property type="match status" value="1"/>
</dbReference>
<feature type="compositionally biased region" description="Polar residues" evidence="11">
    <location>
        <begin position="96"/>
        <end position="108"/>
    </location>
</feature>
<feature type="compositionally biased region" description="Polar residues" evidence="11">
    <location>
        <begin position="221"/>
        <end position="235"/>
    </location>
</feature>
<feature type="region of interest" description="Disordered" evidence="11">
    <location>
        <begin position="426"/>
        <end position="446"/>
    </location>
</feature>
<keyword evidence="14" id="KW-1185">Reference proteome</keyword>
<feature type="region of interest" description="Disordered" evidence="11">
    <location>
        <begin position="272"/>
        <end position="301"/>
    </location>
</feature>
<feature type="binding site" evidence="10">
    <location>
        <position position="523"/>
    </location>
    <ligand>
        <name>ATP</name>
        <dbReference type="ChEBI" id="CHEBI:30616"/>
    </ligand>
</feature>
<keyword evidence="5 10" id="KW-0547">Nucleotide-binding</keyword>
<dbReference type="PANTHER" id="PTHR24056:SF246">
    <property type="entry name" value="ECDYSONE-INDUCED PROTEIN 63E, ISOFORM N"/>
    <property type="match status" value="1"/>
</dbReference>
<dbReference type="AlphaFoldDB" id="A0A504YQN7"/>
<evidence type="ECO:0000256" key="5">
    <source>
        <dbReference type="ARBA" id="ARBA00022741"/>
    </source>
</evidence>
<dbReference type="EC" id="2.7.11.22" evidence="2"/>
<proteinExistence type="inferred from homology"/>
<evidence type="ECO:0000256" key="10">
    <source>
        <dbReference type="PROSITE-ProRule" id="PRU10141"/>
    </source>
</evidence>
<dbReference type="GO" id="GO:0005634">
    <property type="term" value="C:nucleus"/>
    <property type="evidence" value="ECO:0007669"/>
    <property type="project" value="TreeGrafter"/>
</dbReference>
<name>A0A504YQN7_FASGI</name>
<dbReference type="InterPro" id="IPR050108">
    <property type="entry name" value="CDK"/>
</dbReference>
<dbReference type="GO" id="GO:0005524">
    <property type="term" value="F:ATP binding"/>
    <property type="evidence" value="ECO:0007669"/>
    <property type="project" value="UniProtKB-UniRule"/>
</dbReference>
<evidence type="ECO:0000256" key="11">
    <source>
        <dbReference type="SAM" id="MobiDB-lite"/>
    </source>
</evidence>
<feature type="domain" description="Protein kinase" evidence="12">
    <location>
        <begin position="494"/>
        <end position="778"/>
    </location>
</feature>
<keyword evidence="4" id="KW-0808">Transferase</keyword>
<comment type="catalytic activity">
    <reaction evidence="9">
        <text>L-seryl-[protein] + ATP = O-phospho-L-seryl-[protein] + ADP + H(+)</text>
        <dbReference type="Rhea" id="RHEA:17989"/>
        <dbReference type="Rhea" id="RHEA-COMP:9863"/>
        <dbReference type="Rhea" id="RHEA-COMP:11604"/>
        <dbReference type="ChEBI" id="CHEBI:15378"/>
        <dbReference type="ChEBI" id="CHEBI:29999"/>
        <dbReference type="ChEBI" id="CHEBI:30616"/>
        <dbReference type="ChEBI" id="CHEBI:83421"/>
        <dbReference type="ChEBI" id="CHEBI:456216"/>
        <dbReference type="EC" id="2.7.11.22"/>
    </reaction>
</comment>
<evidence type="ECO:0000313" key="13">
    <source>
        <dbReference type="EMBL" id="TPP60198.1"/>
    </source>
</evidence>
<protein>
    <recommendedName>
        <fullName evidence="2">cyclin-dependent kinase</fullName>
        <ecNumber evidence="2">2.7.11.22</ecNumber>
    </recommendedName>
</protein>
<feature type="region of interest" description="Disordered" evidence="11">
    <location>
        <begin position="89"/>
        <end position="235"/>
    </location>
</feature>
<dbReference type="InterPro" id="IPR011009">
    <property type="entry name" value="Kinase-like_dom_sf"/>
</dbReference>
<evidence type="ECO:0000256" key="1">
    <source>
        <dbReference type="ARBA" id="ARBA00006485"/>
    </source>
</evidence>
<evidence type="ECO:0000313" key="14">
    <source>
        <dbReference type="Proteomes" id="UP000316759"/>
    </source>
</evidence>
<dbReference type="STRING" id="46835.A0A504YQN7"/>
<reference evidence="13 14" key="1">
    <citation type="submission" date="2019-04" db="EMBL/GenBank/DDBJ databases">
        <title>Annotation for the trematode Fasciola gigantica.</title>
        <authorList>
            <person name="Choi Y.-J."/>
        </authorList>
    </citation>
    <scope>NUCLEOTIDE SEQUENCE [LARGE SCALE GENOMIC DNA]</scope>
    <source>
        <strain evidence="13">Uganda_cow_1</strain>
    </source>
</reference>
<evidence type="ECO:0000256" key="2">
    <source>
        <dbReference type="ARBA" id="ARBA00012425"/>
    </source>
</evidence>